<dbReference type="Gene3D" id="1.10.1410.10">
    <property type="match status" value="1"/>
</dbReference>
<name>A0A9W4XNH4_9PLEO</name>
<dbReference type="AlphaFoldDB" id="A0A9W4XNH4"/>
<dbReference type="GO" id="GO:1990817">
    <property type="term" value="F:poly(A) RNA polymerase activity"/>
    <property type="evidence" value="ECO:0007669"/>
    <property type="project" value="InterPro"/>
</dbReference>
<dbReference type="Gene3D" id="3.30.460.10">
    <property type="entry name" value="Beta Polymerase, domain 2"/>
    <property type="match status" value="1"/>
</dbReference>
<dbReference type="GO" id="GO:0010605">
    <property type="term" value="P:negative regulation of macromolecule metabolic process"/>
    <property type="evidence" value="ECO:0007669"/>
    <property type="project" value="UniProtKB-ARBA"/>
</dbReference>
<evidence type="ECO:0000256" key="1">
    <source>
        <dbReference type="SAM" id="MobiDB-lite"/>
    </source>
</evidence>
<evidence type="ECO:0000259" key="2">
    <source>
        <dbReference type="Pfam" id="PF22600"/>
    </source>
</evidence>
<feature type="domain" description="Poly(A) RNA polymerase mitochondrial-like central palm" evidence="2">
    <location>
        <begin position="123"/>
        <end position="257"/>
    </location>
</feature>
<dbReference type="OrthoDB" id="273917at2759"/>
<dbReference type="Pfam" id="PF22600">
    <property type="entry name" value="MTPAP-like_central"/>
    <property type="match status" value="1"/>
</dbReference>
<reference evidence="3" key="1">
    <citation type="submission" date="2023-01" db="EMBL/GenBank/DDBJ databases">
        <authorList>
            <person name="Van Ghelder C."/>
            <person name="Rancurel C."/>
        </authorList>
    </citation>
    <scope>NUCLEOTIDE SEQUENCE</scope>
    <source>
        <strain evidence="3">CNCM I-4278</strain>
    </source>
</reference>
<dbReference type="InterPro" id="IPR043519">
    <property type="entry name" value="NT_sf"/>
</dbReference>
<comment type="caution">
    <text evidence="3">The sequence shown here is derived from an EMBL/GenBank/DDBJ whole genome shotgun (WGS) entry which is preliminary data.</text>
</comment>
<feature type="region of interest" description="Disordered" evidence="1">
    <location>
        <begin position="460"/>
        <end position="492"/>
    </location>
</feature>
<dbReference type="GO" id="GO:0031123">
    <property type="term" value="P:RNA 3'-end processing"/>
    <property type="evidence" value="ECO:0007669"/>
    <property type="project" value="TreeGrafter"/>
</dbReference>
<dbReference type="GO" id="GO:0031499">
    <property type="term" value="C:TRAMP complex"/>
    <property type="evidence" value="ECO:0007669"/>
    <property type="project" value="TreeGrafter"/>
</dbReference>
<dbReference type="InterPro" id="IPR054708">
    <property type="entry name" value="MTPAP-like_central"/>
</dbReference>
<keyword evidence="4" id="KW-1185">Reference proteome</keyword>
<gene>
    <name evidence="3" type="ORF">PDIGIT_LOCUS8014</name>
</gene>
<proteinExistence type="predicted"/>
<dbReference type="PANTHER" id="PTHR23092">
    <property type="entry name" value="POLY(A) RNA POLYMERASE"/>
    <property type="match status" value="1"/>
</dbReference>
<evidence type="ECO:0000313" key="4">
    <source>
        <dbReference type="Proteomes" id="UP001152607"/>
    </source>
</evidence>
<dbReference type="GO" id="GO:0005730">
    <property type="term" value="C:nucleolus"/>
    <property type="evidence" value="ECO:0007669"/>
    <property type="project" value="TreeGrafter"/>
</dbReference>
<organism evidence="3 4">
    <name type="scientific">Periconia digitata</name>
    <dbReference type="NCBI Taxonomy" id="1303443"/>
    <lineage>
        <taxon>Eukaryota</taxon>
        <taxon>Fungi</taxon>
        <taxon>Dikarya</taxon>
        <taxon>Ascomycota</taxon>
        <taxon>Pezizomycotina</taxon>
        <taxon>Dothideomycetes</taxon>
        <taxon>Pleosporomycetidae</taxon>
        <taxon>Pleosporales</taxon>
        <taxon>Massarineae</taxon>
        <taxon>Periconiaceae</taxon>
        <taxon>Periconia</taxon>
    </lineage>
</organism>
<dbReference type="Proteomes" id="UP001152607">
    <property type="component" value="Unassembled WGS sequence"/>
</dbReference>
<dbReference type="SUPFAM" id="SSF81631">
    <property type="entry name" value="PAP/OAS1 substrate-binding domain"/>
    <property type="match status" value="1"/>
</dbReference>
<evidence type="ECO:0000313" key="3">
    <source>
        <dbReference type="EMBL" id="CAI6334940.1"/>
    </source>
</evidence>
<dbReference type="SUPFAM" id="SSF81301">
    <property type="entry name" value="Nucleotidyltransferase"/>
    <property type="match status" value="1"/>
</dbReference>
<accession>A0A9W4XNH4</accession>
<dbReference type="InterPro" id="IPR045862">
    <property type="entry name" value="Trf4-like"/>
</dbReference>
<dbReference type="GO" id="GO:0003729">
    <property type="term" value="F:mRNA binding"/>
    <property type="evidence" value="ECO:0007669"/>
    <property type="project" value="TreeGrafter"/>
</dbReference>
<sequence>MKLHRVCRSNHRFAPATALWRHFVLPYRPQSQCFSSAAVASEPRAGQPQDHAAAPKLRIRRIIRPTTYSEADTRQVNPLHRKALAAFQGNTDYEGEPIPAHPVQTSQAPWDIVYEKLDNRQKLSSQISKFYQYSRPDTREAVARKNLIAQVRTHAQSSLPNHRLEVFGSERTGLALPLSDIDLRLVTLEELEAPRGSFPPDPLDKLELVKLLEKLKQRVSNNPAYFKTEIRYARYPLLHTVDRETGLPIQIVCSNDSSRSRAIMQQYLNEFPYLREVFVLVKTSLDVRGLSEVYLGGLGSYSVFMMIVAALKHTKLLSTQHDDAASSLLRFLDFWAKVDLKEGIAIEPPIRFNKKQVLVLTKENKALKKTDRKKRQPPWMLCLQDPADETNDLGGKAYCIKHVIESIKQMNAQINDLLAGEPVANLLGCMVGDFQTRQYMMRKRLRARGAKIMQDSEGLLAAAKKSRRPREEPISSIVDDAVSPVSETQGTD</sequence>
<dbReference type="EMBL" id="CAOQHR010000005">
    <property type="protein sequence ID" value="CAI6334940.1"/>
    <property type="molecule type" value="Genomic_DNA"/>
</dbReference>
<dbReference type="GO" id="GO:0043634">
    <property type="term" value="P:polyadenylation-dependent ncRNA catabolic process"/>
    <property type="evidence" value="ECO:0007669"/>
    <property type="project" value="TreeGrafter"/>
</dbReference>
<protein>
    <recommendedName>
        <fullName evidence="2">Poly(A) RNA polymerase mitochondrial-like central palm domain-containing protein</fullName>
    </recommendedName>
</protein>
<dbReference type="PANTHER" id="PTHR23092:SF15">
    <property type="entry name" value="INACTIVE NON-CANONICAL POLY(A) RNA POLYMERASE PROTEIN TRF4-2-RELATED"/>
    <property type="match status" value="1"/>
</dbReference>